<sequence length="435" mass="46563">MKTTWLLLVAVAVLQASGQRVTTTTDPADLTTTTTTPASTTIPTTTPSPSTTTPSPTTTAPTTTVPTTTIPSTTIPSTTTPSTTIPTTTTPTTTVPTTTSTSSTRTTSSTTTTSPTTTSPTSTSTPPTSASTSSSTSSTSSTAAPTPSLHNNATPSEPLSGGAIAGIVIGSVLGAVAIGSLIFCCVKKRRKHYEDEKFVKSTEYDDDAPYGMQEVSDAAPVTAFAATEGAYHHQQNYQYMNNDPYPQHSFSRQRTIRNPASSYGYPQQPDQIHYDNPNVQDSDYMGQSSGKYEDPSSYHNPNSFSGAQPAASAAGMAAVQYERGYQISQQQQQQRYATQVQNPDQYDDQDTRDYYETDGHTASANGDMYSDHLHATDNTTSSYAAASPERRTPSPEPPAPRTYDLSSQQLPPPHGLDRNWDLYNYASYTPPKKDT</sequence>
<proteinExistence type="predicted"/>
<evidence type="ECO:0000256" key="1">
    <source>
        <dbReference type="SAM" id="MobiDB-lite"/>
    </source>
</evidence>
<organism evidence="4 5">
    <name type="scientific">Umbelopsis vinacea</name>
    <dbReference type="NCBI Taxonomy" id="44442"/>
    <lineage>
        <taxon>Eukaryota</taxon>
        <taxon>Fungi</taxon>
        <taxon>Fungi incertae sedis</taxon>
        <taxon>Mucoromycota</taxon>
        <taxon>Mucoromycotina</taxon>
        <taxon>Umbelopsidomycetes</taxon>
        <taxon>Umbelopsidales</taxon>
        <taxon>Umbelopsidaceae</taxon>
        <taxon>Umbelopsis</taxon>
    </lineage>
</organism>
<evidence type="ECO:0000313" key="4">
    <source>
        <dbReference type="EMBL" id="KAG2178716.1"/>
    </source>
</evidence>
<keyword evidence="2" id="KW-0472">Membrane</keyword>
<feature type="region of interest" description="Disordered" evidence="1">
    <location>
        <begin position="330"/>
        <end position="435"/>
    </location>
</feature>
<feature type="transmembrane region" description="Helical" evidence="2">
    <location>
        <begin position="163"/>
        <end position="186"/>
    </location>
</feature>
<feature type="chain" id="PRO_5034602995" evidence="3">
    <location>
        <begin position="19"/>
        <end position="435"/>
    </location>
</feature>
<feature type="compositionally biased region" description="Polar residues" evidence="1">
    <location>
        <begin position="297"/>
        <end position="306"/>
    </location>
</feature>
<feature type="compositionally biased region" description="Low complexity" evidence="1">
    <location>
        <begin position="330"/>
        <end position="341"/>
    </location>
</feature>
<feature type="signal peptide" evidence="3">
    <location>
        <begin position="1"/>
        <end position="18"/>
    </location>
</feature>
<feature type="compositionally biased region" description="Basic and acidic residues" evidence="1">
    <location>
        <begin position="349"/>
        <end position="359"/>
    </location>
</feature>
<evidence type="ECO:0000256" key="2">
    <source>
        <dbReference type="SAM" id="Phobius"/>
    </source>
</evidence>
<comment type="caution">
    <text evidence="4">The sequence shown here is derived from an EMBL/GenBank/DDBJ whole genome shotgun (WGS) entry which is preliminary data.</text>
</comment>
<keyword evidence="5" id="KW-1185">Reference proteome</keyword>
<dbReference type="AlphaFoldDB" id="A0A8H7UAT8"/>
<dbReference type="OrthoDB" id="2431721at2759"/>
<feature type="region of interest" description="Disordered" evidence="1">
    <location>
        <begin position="18"/>
        <end position="155"/>
    </location>
</feature>
<feature type="compositionally biased region" description="Polar residues" evidence="1">
    <location>
        <begin position="258"/>
        <end position="270"/>
    </location>
</feature>
<keyword evidence="2" id="KW-0812">Transmembrane</keyword>
<keyword evidence="3" id="KW-0732">Signal</keyword>
<feature type="compositionally biased region" description="Low complexity" evidence="1">
    <location>
        <begin position="18"/>
        <end position="148"/>
    </location>
</feature>
<gene>
    <name evidence="4" type="ORF">INT44_001869</name>
</gene>
<dbReference type="Proteomes" id="UP000612746">
    <property type="component" value="Unassembled WGS sequence"/>
</dbReference>
<feature type="region of interest" description="Disordered" evidence="1">
    <location>
        <begin position="258"/>
        <end position="309"/>
    </location>
</feature>
<name>A0A8H7UAT8_9FUNG</name>
<evidence type="ECO:0000256" key="3">
    <source>
        <dbReference type="SAM" id="SignalP"/>
    </source>
</evidence>
<reference evidence="4" key="1">
    <citation type="submission" date="2020-12" db="EMBL/GenBank/DDBJ databases">
        <title>Metabolic potential, ecology and presence of endohyphal bacteria is reflected in genomic diversity of Mucoromycotina.</title>
        <authorList>
            <person name="Muszewska A."/>
            <person name="Okrasinska A."/>
            <person name="Steczkiewicz K."/>
            <person name="Drgas O."/>
            <person name="Orlowska M."/>
            <person name="Perlinska-Lenart U."/>
            <person name="Aleksandrzak-Piekarczyk T."/>
            <person name="Szatraj K."/>
            <person name="Zielenkiewicz U."/>
            <person name="Pilsyk S."/>
            <person name="Malc E."/>
            <person name="Mieczkowski P."/>
            <person name="Kruszewska J.S."/>
            <person name="Biernat P."/>
            <person name="Pawlowska J."/>
        </authorList>
    </citation>
    <scope>NUCLEOTIDE SEQUENCE</scope>
    <source>
        <strain evidence="4">WA0000051536</strain>
    </source>
</reference>
<feature type="compositionally biased region" description="Polar residues" evidence="1">
    <location>
        <begin position="277"/>
        <end position="290"/>
    </location>
</feature>
<dbReference type="EMBL" id="JAEPRA010000011">
    <property type="protein sequence ID" value="KAG2178716.1"/>
    <property type="molecule type" value="Genomic_DNA"/>
</dbReference>
<dbReference type="CDD" id="cd12087">
    <property type="entry name" value="TM_EGFR-like"/>
    <property type="match status" value="1"/>
</dbReference>
<evidence type="ECO:0000313" key="5">
    <source>
        <dbReference type="Proteomes" id="UP000612746"/>
    </source>
</evidence>
<accession>A0A8H7UAT8</accession>
<protein>
    <submittedName>
        <fullName evidence="4">Uncharacterized protein</fullName>
    </submittedName>
</protein>
<keyword evidence="2" id="KW-1133">Transmembrane helix</keyword>